<gene>
    <name evidence="1" type="ORF">C5U48_13040</name>
</gene>
<dbReference type="Proteomes" id="UP000237911">
    <property type="component" value="Unassembled WGS sequence"/>
</dbReference>
<dbReference type="EMBL" id="PUEV01000056">
    <property type="protein sequence ID" value="PQM51843.1"/>
    <property type="molecule type" value="Genomic_DNA"/>
</dbReference>
<dbReference type="RefSeq" id="WP_105295252.1">
    <property type="nucleotide sequence ID" value="NZ_PUEV01000056.1"/>
</dbReference>
<sequence>MAAVGDLVPLADGRWMLVAPTQCLNGHQLGPNRVLVGHRACSCGRGHTTWCCRACDSITYGPALAADCTVLAGPAAVRNL</sequence>
<name>A0A9X7IM76_9MYCO</name>
<protein>
    <submittedName>
        <fullName evidence="1">Uncharacterized protein</fullName>
    </submittedName>
</protein>
<reference evidence="1 2" key="1">
    <citation type="submission" date="2018-02" db="EMBL/GenBank/DDBJ databases">
        <title>Draft genome sequence of Mycobacterium virginiense isolated from mud of a swine farm in Japan.</title>
        <authorList>
            <person name="Ohya K."/>
        </authorList>
    </citation>
    <scope>NUCLEOTIDE SEQUENCE [LARGE SCALE GENOMIC DNA]</scope>
    <source>
        <strain evidence="1 2">GF75</strain>
    </source>
</reference>
<organism evidence="1 2">
    <name type="scientific">Mycolicibacter virginiensis</name>
    <dbReference type="NCBI Taxonomy" id="1795032"/>
    <lineage>
        <taxon>Bacteria</taxon>
        <taxon>Bacillati</taxon>
        <taxon>Actinomycetota</taxon>
        <taxon>Actinomycetes</taxon>
        <taxon>Mycobacteriales</taxon>
        <taxon>Mycobacteriaceae</taxon>
        <taxon>Mycolicibacter</taxon>
    </lineage>
</organism>
<evidence type="ECO:0000313" key="2">
    <source>
        <dbReference type="Proteomes" id="UP000237911"/>
    </source>
</evidence>
<proteinExistence type="predicted"/>
<comment type="caution">
    <text evidence="1">The sequence shown here is derived from an EMBL/GenBank/DDBJ whole genome shotgun (WGS) entry which is preliminary data.</text>
</comment>
<evidence type="ECO:0000313" key="1">
    <source>
        <dbReference type="EMBL" id="PQM51843.1"/>
    </source>
</evidence>
<accession>A0A9X7IM76</accession>
<keyword evidence="2" id="KW-1185">Reference proteome</keyword>
<dbReference type="AlphaFoldDB" id="A0A9X7IM76"/>